<feature type="non-terminal residue" evidence="2">
    <location>
        <position position="76"/>
    </location>
</feature>
<name>A0A6J4HNR4_9PROT</name>
<dbReference type="AlphaFoldDB" id="A0A6J4HNR4"/>
<proteinExistence type="predicted"/>
<organism evidence="2">
    <name type="scientific">uncultured Acetobacteraceae bacterium</name>
    <dbReference type="NCBI Taxonomy" id="169975"/>
    <lineage>
        <taxon>Bacteria</taxon>
        <taxon>Pseudomonadati</taxon>
        <taxon>Pseudomonadota</taxon>
        <taxon>Alphaproteobacteria</taxon>
        <taxon>Acetobacterales</taxon>
        <taxon>Acetobacteraceae</taxon>
        <taxon>environmental samples</taxon>
    </lineage>
</organism>
<feature type="compositionally biased region" description="Basic residues" evidence="1">
    <location>
        <begin position="43"/>
        <end position="54"/>
    </location>
</feature>
<sequence>WWPGGWATRPTPRSRWAPPSWARPLAPKRDGWAWPKTIGGRRPAPRRRRWRGGPHRPAAGARRRCSTSGASKGRRS</sequence>
<evidence type="ECO:0000313" key="2">
    <source>
        <dbReference type="EMBL" id="CAA9229939.1"/>
    </source>
</evidence>
<accession>A0A6J4HNR4</accession>
<feature type="non-terminal residue" evidence="2">
    <location>
        <position position="1"/>
    </location>
</feature>
<feature type="region of interest" description="Disordered" evidence="1">
    <location>
        <begin position="1"/>
        <end position="76"/>
    </location>
</feature>
<reference evidence="2" key="1">
    <citation type="submission" date="2020-02" db="EMBL/GenBank/DDBJ databases">
        <authorList>
            <person name="Meier V. D."/>
        </authorList>
    </citation>
    <scope>NUCLEOTIDE SEQUENCE</scope>
    <source>
        <strain evidence="2">AVDCRST_MAG08</strain>
    </source>
</reference>
<protein>
    <submittedName>
        <fullName evidence="2">Uncharacterized protein</fullName>
    </submittedName>
</protein>
<gene>
    <name evidence="2" type="ORF">AVDCRST_MAG08-1043</name>
</gene>
<dbReference type="EMBL" id="CADCTG010000110">
    <property type="protein sequence ID" value="CAA9229939.1"/>
    <property type="molecule type" value="Genomic_DNA"/>
</dbReference>
<evidence type="ECO:0000256" key="1">
    <source>
        <dbReference type="SAM" id="MobiDB-lite"/>
    </source>
</evidence>